<keyword evidence="2" id="KW-0472">Membrane</keyword>
<dbReference type="SMART" id="SM00460">
    <property type="entry name" value="TGc"/>
    <property type="match status" value="1"/>
</dbReference>
<dbReference type="InterPro" id="IPR002931">
    <property type="entry name" value="Transglutaminase-like"/>
</dbReference>
<protein>
    <submittedName>
        <fullName evidence="4">Transglutaminase domain-containing protein</fullName>
    </submittedName>
</protein>
<dbReference type="Proteomes" id="UP000671914">
    <property type="component" value="Chromosome"/>
</dbReference>
<dbReference type="SUPFAM" id="SSF54001">
    <property type="entry name" value="Cysteine proteinases"/>
    <property type="match status" value="1"/>
</dbReference>
<gene>
    <name evidence="4" type="ORF">G127AT_14495</name>
</gene>
<evidence type="ECO:0000256" key="1">
    <source>
        <dbReference type="SAM" id="MobiDB-lite"/>
    </source>
</evidence>
<feature type="transmembrane region" description="Helical" evidence="2">
    <location>
        <begin position="626"/>
        <end position="645"/>
    </location>
</feature>
<feature type="transmembrane region" description="Helical" evidence="2">
    <location>
        <begin position="89"/>
        <end position="106"/>
    </location>
</feature>
<evidence type="ECO:0000256" key="2">
    <source>
        <dbReference type="SAM" id="Phobius"/>
    </source>
</evidence>
<feature type="region of interest" description="Disordered" evidence="1">
    <location>
        <begin position="575"/>
        <end position="614"/>
    </location>
</feature>
<dbReference type="PANTHER" id="PTHR42736:SF1">
    <property type="entry name" value="PROTEIN-GLUTAMINE GAMMA-GLUTAMYLTRANSFERASE"/>
    <property type="match status" value="1"/>
</dbReference>
<dbReference type="RefSeq" id="WP_210898062.1">
    <property type="nucleotide sequence ID" value="NZ_CP071696.1"/>
</dbReference>
<evidence type="ECO:0000313" key="5">
    <source>
        <dbReference type="Proteomes" id="UP000671914"/>
    </source>
</evidence>
<dbReference type="InterPro" id="IPR038765">
    <property type="entry name" value="Papain-like_cys_pep_sf"/>
</dbReference>
<dbReference type="KEGG" id="aarc:G127AT_14495"/>
<dbReference type="Pfam" id="PF11992">
    <property type="entry name" value="TgpA_N"/>
    <property type="match status" value="1"/>
</dbReference>
<name>A0A975FNV2_9MICO</name>
<dbReference type="PANTHER" id="PTHR42736">
    <property type="entry name" value="PROTEIN-GLUTAMINE GAMMA-GLUTAMYLTRANSFERASE"/>
    <property type="match status" value="1"/>
</dbReference>
<keyword evidence="2" id="KW-0812">Transmembrane</keyword>
<evidence type="ECO:0000313" key="4">
    <source>
        <dbReference type="EMBL" id="QTX04456.1"/>
    </source>
</evidence>
<feature type="transmembrane region" description="Helical" evidence="2">
    <location>
        <begin position="64"/>
        <end position="83"/>
    </location>
</feature>
<proteinExistence type="predicted"/>
<dbReference type="InterPro" id="IPR021878">
    <property type="entry name" value="TgpA_N"/>
</dbReference>
<dbReference type="InterPro" id="IPR052901">
    <property type="entry name" value="Bact_TGase-like"/>
</dbReference>
<feature type="transmembrane region" description="Helical" evidence="2">
    <location>
        <begin position="12"/>
        <end position="33"/>
    </location>
</feature>
<accession>A0A975FNV2</accession>
<feature type="domain" description="Transglutaminase-like" evidence="3">
    <location>
        <begin position="485"/>
        <end position="560"/>
    </location>
</feature>
<dbReference type="AlphaFoldDB" id="A0A975FNV2"/>
<organism evidence="4 5">
    <name type="scientific">Agromyces archimandritae</name>
    <dbReference type="NCBI Taxonomy" id="2781962"/>
    <lineage>
        <taxon>Bacteria</taxon>
        <taxon>Bacillati</taxon>
        <taxon>Actinomycetota</taxon>
        <taxon>Actinomycetes</taxon>
        <taxon>Micrococcales</taxon>
        <taxon>Microbacteriaceae</taxon>
        <taxon>Agromyces</taxon>
    </lineage>
</organism>
<keyword evidence="2" id="KW-1133">Transmembrane helix</keyword>
<feature type="transmembrane region" description="Helical" evidence="2">
    <location>
        <begin position="165"/>
        <end position="188"/>
    </location>
</feature>
<dbReference type="EMBL" id="CP071696">
    <property type="protein sequence ID" value="QTX04456.1"/>
    <property type="molecule type" value="Genomic_DNA"/>
</dbReference>
<reference evidence="4" key="1">
    <citation type="submission" date="2021-03" db="EMBL/GenBank/DDBJ databases">
        <title>Agromyces archimandritus sp. nov., isolated from the cockroach Archimandrita tessellata.</title>
        <authorList>
            <person name="Guzman J."/>
            <person name="Ortuzar M."/>
            <person name="Poehlein A."/>
            <person name="Daniel R."/>
            <person name="Trujillo M."/>
            <person name="Vilcinskas A."/>
        </authorList>
    </citation>
    <scope>NUCLEOTIDE SEQUENCE</scope>
    <source>
        <strain evidence="4">G127AT</strain>
    </source>
</reference>
<evidence type="ECO:0000259" key="3">
    <source>
        <dbReference type="SMART" id="SM00460"/>
    </source>
</evidence>
<dbReference type="Gene3D" id="3.10.620.30">
    <property type="match status" value="1"/>
</dbReference>
<feature type="transmembrane region" description="Helical" evidence="2">
    <location>
        <begin position="39"/>
        <end position="57"/>
    </location>
</feature>
<dbReference type="Pfam" id="PF01841">
    <property type="entry name" value="Transglut_core"/>
    <property type="match status" value="1"/>
</dbReference>
<feature type="transmembrane region" description="Helical" evidence="2">
    <location>
        <begin position="126"/>
        <end position="145"/>
    </location>
</feature>
<keyword evidence="5" id="KW-1185">Reference proteome</keyword>
<feature type="transmembrane region" description="Helical" evidence="2">
    <location>
        <begin position="221"/>
        <end position="245"/>
    </location>
</feature>
<sequence>MRAETRRNIGQDAALSVASLVLVLIAITGLSPLVQGRGWWWIAAVVAVVAIGSGLGFRALRVPAGVVPLLEILVVIAMLTLFFGEGSGILGLIPSLDTFTVFGELADSAGRAIMQQSPPAVAVPGLLYLLGLGAGIVAVVTDIFVSTLRMPALAAIPVAVPPLVTVFVIGNGAAFVPLLATAAAYLLVLRVDVRVRRAGAVAGEAGEDAPRILGPKRAPTVSTIGATLGIAGIGLLTAGVLAASVPSLPTGFFSAAGQGPSAFGVGVNAFVDLGRDLRRPSPRPVLHYTAEDDSPVYLTLLTLDRIDGQVWLPSERELDQENDVGDIEAPPGLRDEVPRSPERVQVWIDGLDSGWLPQPYPASSVAGLDGSWYWDAETRNIRSADSSTAGQRYAVDRLKLEPDPAMLRAASRQVPAELDRYLELPGEVPRIITETAHQVTADAASPYDAAIELQRFFRGPGFAYSTEAPVRAGYDGGSLDVVATFLEERKGYCVHFASAMALMARELGIPARVALGYTQGTAADTTIDGLERRDVDTHDLHTWPELYFEGVGWLPFEPTPDRGVVPQYSIANTVTETEPSAAPNDPASPAPTPGADGGDRGLTPEQLEADGSSATGADDGAALAALRIWAIALAVLALGAMPALFRMARRRSRLRRIAAGGADAARDAWLEVQDTAVDLGESWAPTLTAREFASELGGRPAFGDAAASRTGRALGAILAAIERDRYAEAAGASGIRPADVSLVLRALRADASPWQRIVATVLPGSLLTGVRPGFAFSRNA</sequence>